<feature type="non-terminal residue" evidence="7">
    <location>
        <position position="1"/>
    </location>
</feature>
<dbReference type="InterPro" id="IPR003819">
    <property type="entry name" value="TauD/TfdA-like"/>
</dbReference>
<dbReference type="PANTHER" id="PTHR43779">
    <property type="entry name" value="DIOXYGENASE RV0097-RELATED"/>
    <property type="match status" value="1"/>
</dbReference>
<proteinExistence type="inferred from homology"/>
<keyword evidence="2" id="KW-0479">Metal-binding</keyword>
<dbReference type="Pfam" id="PF02668">
    <property type="entry name" value="TauD"/>
    <property type="match status" value="1"/>
</dbReference>
<protein>
    <recommendedName>
        <fullName evidence="6">TauD/TfdA-like domain-containing protein</fullName>
    </recommendedName>
</protein>
<dbReference type="AlphaFoldDB" id="A0A7H8QHE0"/>
<dbReference type="InterPro" id="IPR042098">
    <property type="entry name" value="TauD-like_sf"/>
</dbReference>
<accession>A0A7H8QHE0</accession>
<dbReference type="EMBL" id="CP055898">
    <property type="protein sequence ID" value="QKX52951.1"/>
    <property type="molecule type" value="Genomic_DNA"/>
</dbReference>
<dbReference type="GeneID" id="55987539"/>
<dbReference type="GO" id="GO:0046872">
    <property type="term" value="F:metal ion binding"/>
    <property type="evidence" value="ECO:0007669"/>
    <property type="project" value="UniProtKB-KW"/>
</dbReference>
<dbReference type="Gene3D" id="3.60.130.10">
    <property type="entry name" value="Clavaminate synthase-like"/>
    <property type="match status" value="1"/>
</dbReference>
<feature type="domain" description="TauD/TfdA-like" evidence="6">
    <location>
        <begin position="11"/>
        <end position="122"/>
    </location>
</feature>
<sequence>NVESDGSIVRKGSRRWAHALGNALWHTDSSFNQHRSKYSLLLAHKIPEGGQANTEFADTRQAWKDLSDTRKEELRGMIVEHELCSTNNRNTIPDSQEIIWDLIHHCSQGKVHFLSHRFSKRITNSLYPYDENMGVRDVRRATVFDDGDEAFGTPIKK</sequence>
<evidence type="ECO:0000256" key="1">
    <source>
        <dbReference type="ARBA" id="ARBA00005896"/>
    </source>
</evidence>
<organism evidence="7 8">
    <name type="scientific">Talaromyces rugulosus</name>
    <name type="common">Penicillium rugulosum</name>
    <dbReference type="NCBI Taxonomy" id="121627"/>
    <lineage>
        <taxon>Eukaryota</taxon>
        <taxon>Fungi</taxon>
        <taxon>Dikarya</taxon>
        <taxon>Ascomycota</taxon>
        <taxon>Pezizomycotina</taxon>
        <taxon>Eurotiomycetes</taxon>
        <taxon>Eurotiomycetidae</taxon>
        <taxon>Eurotiales</taxon>
        <taxon>Trichocomaceae</taxon>
        <taxon>Talaromyces</taxon>
        <taxon>Talaromyces sect. Islandici</taxon>
    </lineage>
</organism>
<comment type="similarity">
    <text evidence="1">Belongs to the TfdA dioxygenase family.</text>
</comment>
<dbReference type="RefSeq" id="XP_035339130.1">
    <property type="nucleotide sequence ID" value="XM_035483237.1"/>
</dbReference>
<keyword evidence="3" id="KW-0223">Dioxygenase</keyword>
<evidence type="ECO:0000313" key="7">
    <source>
        <dbReference type="EMBL" id="QKX52951.1"/>
    </source>
</evidence>
<evidence type="ECO:0000256" key="2">
    <source>
        <dbReference type="ARBA" id="ARBA00022723"/>
    </source>
</evidence>
<evidence type="ECO:0000259" key="6">
    <source>
        <dbReference type="Pfam" id="PF02668"/>
    </source>
</evidence>
<dbReference type="GO" id="GO:0051213">
    <property type="term" value="F:dioxygenase activity"/>
    <property type="evidence" value="ECO:0007669"/>
    <property type="project" value="UniProtKB-KW"/>
</dbReference>
<evidence type="ECO:0000256" key="3">
    <source>
        <dbReference type="ARBA" id="ARBA00022964"/>
    </source>
</evidence>
<dbReference type="OrthoDB" id="5818554at2759"/>
<dbReference type="KEGG" id="trg:TRUGW13939_00022"/>
<keyword evidence="5" id="KW-0408">Iron</keyword>
<keyword evidence="4" id="KW-0560">Oxidoreductase</keyword>
<evidence type="ECO:0000256" key="4">
    <source>
        <dbReference type="ARBA" id="ARBA00023002"/>
    </source>
</evidence>
<reference evidence="8" key="1">
    <citation type="submission" date="2020-06" db="EMBL/GenBank/DDBJ databases">
        <title>A chromosome-scale genome assembly of Talaromyces rugulosus W13939.</title>
        <authorList>
            <person name="Wang B."/>
            <person name="Guo L."/>
            <person name="Ye K."/>
            <person name="Wang L."/>
        </authorList>
    </citation>
    <scope>NUCLEOTIDE SEQUENCE [LARGE SCALE GENOMIC DNA]</scope>
    <source>
        <strain evidence="8">W13939</strain>
    </source>
</reference>
<gene>
    <name evidence="7" type="ORF">TRUGW13939_00022</name>
</gene>
<dbReference type="SUPFAM" id="SSF51197">
    <property type="entry name" value="Clavaminate synthase-like"/>
    <property type="match status" value="1"/>
</dbReference>
<evidence type="ECO:0000256" key="5">
    <source>
        <dbReference type="ARBA" id="ARBA00023004"/>
    </source>
</evidence>
<name>A0A7H8QHE0_TALRU</name>
<keyword evidence="8" id="KW-1185">Reference proteome</keyword>
<dbReference type="PANTHER" id="PTHR43779:SF3">
    <property type="entry name" value="(3R)-3-[(CARBOXYMETHYL)AMINO]FATTY ACID OXYGENASE_DECARBOXYLASE"/>
    <property type="match status" value="1"/>
</dbReference>
<dbReference type="Proteomes" id="UP000509510">
    <property type="component" value="Chromosome I"/>
</dbReference>
<dbReference type="InterPro" id="IPR051178">
    <property type="entry name" value="TfdA_dioxygenase"/>
</dbReference>
<evidence type="ECO:0000313" key="8">
    <source>
        <dbReference type="Proteomes" id="UP000509510"/>
    </source>
</evidence>